<dbReference type="InterPro" id="IPR027417">
    <property type="entry name" value="P-loop_NTPase"/>
</dbReference>
<dbReference type="AlphaFoldDB" id="A0A5K7ZE44"/>
<dbReference type="InterPro" id="IPR003593">
    <property type="entry name" value="AAA+_ATPase"/>
</dbReference>
<dbReference type="InterPro" id="IPR013563">
    <property type="entry name" value="Oligopep_ABC_C"/>
</dbReference>
<dbReference type="PROSITE" id="PS50893">
    <property type="entry name" value="ABC_TRANSPORTER_2"/>
    <property type="match status" value="1"/>
</dbReference>
<dbReference type="SUPFAM" id="SSF52540">
    <property type="entry name" value="P-loop containing nucleoside triphosphate hydrolases"/>
    <property type="match status" value="1"/>
</dbReference>
<dbReference type="PANTHER" id="PTHR43776">
    <property type="entry name" value="TRANSPORT ATP-BINDING PROTEIN"/>
    <property type="match status" value="1"/>
</dbReference>
<reference evidence="6 7" key="1">
    <citation type="submission" date="2019-11" db="EMBL/GenBank/DDBJ databases">
        <title>Comparative genomics of hydrocarbon-degrading Desulfosarcina strains.</title>
        <authorList>
            <person name="Watanabe M."/>
            <person name="Kojima H."/>
            <person name="Fukui M."/>
        </authorList>
    </citation>
    <scope>NUCLEOTIDE SEQUENCE [LARGE SCALE GENOMIC DNA]</scope>
    <source>
        <strain evidence="6 7">PP31</strain>
    </source>
</reference>
<comment type="similarity">
    <text evidence="1">Belongs to the ABC transporter superfamily.</text>
</comment>
<keyword evidence="3" id="KW-0547">Nucleotide-binding</keyword>
<dbReference type="PROSITE" id="PS00211">
    <property type="entry name" value="ABC_TRANSPORTER_1"/>
    <property type="match status" value="1"/>
</dbReference>
<name>A0A5K7ZE44_9BACT</name>
<evidence type="ECO:0000256" key="1">
    <source>
        <dbReference type="ARBA" id="ARBA00005417"/>
    </source>
</evidence>
<dbReference type="RefSeq" id="WP_155306661.1">
    <property type="nucleotide sequence ID" value="NZ_AP021875.1"/>
</dbReference>
<organism evidence="6 7">
    <name type="scientific">Desulfosarcina widdelii</name>
    <dbReference type="NCBI Taxonomy" id="947919"/>
    <lineage>
        <taxon>Bacteria</taxon>
        <taxon>Pseudomonadati</taxon>
        <taxon>Thermodesulfobacteriota</taxon>
        <taxon>Desulfobacteria</taxon>
        <taxon>Desulfobacterales</taxon>
        <taxon>Desulfosarcinaceae</taxon>
        <taxon>Desulfosarcina</taxon>
    </lineage>
</organism>
<keyword evidence="4 6" id="KW-0067">ATP-binding</keyword>
<dbReference type="GO" id="GO:0055085">
    <property type="term" value="P:transmembrane transport"/>
    <property type="evidence" value="ECO:0007669"/>
    <property type="project" value="UniProtKB-ARBA"/>
</dbReference>
<evidence type="ECO:0000313" key="7">
    <source>
        <dbReference type="Proteomes" id="UP000427769"/>
    </source>
</evidence>
<accession>A0A5K7ZE44</accession>
<gene>
    <name evidence="6" type="ORF">DSCW_54000</name>
</gene>
<dbReference type="Gene3D" id="3.40.50.300">
    <property type="entry name" value="P-loop containing nucleotide triphosphate hydrolases"/>
    <property type="match status" value="1"/>
</dbReference>
<keyword evidence="2" id="KW-0813">Transport</keyword>
<dbReference type="Pfam" id="PF00005">
    <property type="entry name" value="ABC_tran"/>
    <property type="match status" value="1"/>
</dbReference>
<protein>
    <submittedName>
        <fullName evidence="6">ABC transporter ATP-binding protein</fullName>
    </submittedName>
</protein>
<dbReference type="PANTHER" id="PTHR43776:SF7">
    <property type="entry name" value="D,D-DIPEPTIDE TRANSPORT ATP-BINDING PROTEIN DDPF-RELATED"/>
    <property type="match status" value="1"/>
</dbReference>
<evidence type="ECO:0000259" key="5">
    <source>
        <dbReference type="PROSITE" id="PS50893"/>
    </source>
</evidence>
<dbReference type="InterPro" id="IPR017871">
    <property type="entry name" value="ABC_transporter-like_CS"/>
</dbReference>
<dbReference type="InterPro" id="IPR050319">
    <property type="entry name" value="ABC_transp_ATP-bind"/>
</dbReference>
<dbReference type="KEGG" id="dwd:DSCW_54000"/>
<dbReference type="GO" id="GO:0005524">
    <property type="term" value="F:ATP binding"/>
    <property type="evidence" value="ECO:0007669"/>
    <property type="project" value="UniProtKB-KW"/>
</dbReference>
<dbReference type="InterPro" id="IPR003439">
    <property type="entry name" value="ABC_transporter-like_ATP-bd"/>
</dbReference>
<sequence>MTTHESNPTTRSEEGLLALHQLVKHFDISGGLLDQLRFENGRLTRHRTTVKAVNNVSFTIAPGETFSVVGESGCGKSTLARTTLGIYPPNRGQILYRGERIDNKNAQQMLPYRRKMQMIFQDPYASLNPRKTVMQTLEEPVVFHNPSISSNQVKERVAEVMSQVGVDPKWAGRYPHEFSGGQRQRISIARALMVDPEFIVADEPVSALDVSIQAQILNLLMDAQTQRGLTYMFITHDLSVVQHISTRVAVMYLGTLCELSPARTLFQNPRHPYTQALLSAIPKLGHRKSDHIKLKGEVPTPIHLPSGCVFHGRCVHADRRCAEEPPKTRSVENGVVVACHGVEEGRL</sequence>
<evidence type="ECO:0000256" key="3">
    <source>
        <dbReference type="ARBA" id="ARBA00022741"/>
    </source>
</evidence>
<dbReference type="GO" id="GO:0015833">
    <property type="term" value="P:peptide transport"/>
    <property type="evidence" value="ECO:0007669"/>
    <property type="project" value="InterPro"/>
</dbReference>
<dbReference type="FunFam" id="3.40.50.300:FF:000016">
    <property type="entry name" value="Oligopeptide ABC transporter ATP-binding component"/>
    <property type="match status" value="1"/>
</dbReference>
<dbReference type="Pfam" id="PF08352">
    <property type="entry name" value="oligo_HPY"/>
    <property type="match status" value="1"/>
</dbReference>
<dbReference type="SMART" id="SM00382">
    <property type="entry name" value="AAA"/>
    <property type="match status" value="1"/>
</dbReference>
<dbReference type="NCBIfam" id="TIGR01727">
    <property type="entry name" value="oligo_HPY"/>
    <property type="match status" value="1"/>
</dbReference>
<dbReference type="EMBL" id="AP021875">
    <property type="protein sequence ID" value="BBO77983.1"/>
    <property type="molecule type" value="Genomic_DNA"/>
</dbReference>
<evidence type="ECO:0000313" key="6">
    <source>
        <dbReference type="EMBL" id="BBO77983.1"/>
    </source>
</evidence>
<keyword evidence="7" id="KW-1185">Reference proteome</keyword>
<proteinExistence type="inferred from homology"/>
<evidence type="ECO:0000256" key="4">
    <source>
        <dbReference type="ARBA" id="ARBA00022840"/>
    </source>
</evidence>
<evidence type="ECO:0000256" key="2">
    <source>
        <dbReference type="ARBA" id="ARBA00022448"/>
    </source>
</evidence>
<dbReference type="Proteomes" id="UP000427769">
    <property type="component" value="Chromosome"/>
</dbReference>
<feature type="domain" description="ABC transporter" evidence="5">
    <location>
        <begin position="36"/>
        <end position="278"/>
    </location>
</feature>
<dbReference type="CDD" id="cd03257">
    <property type="entry name" value="ABC_NikE_OppD_transporters"/>
    <property type="match status" value="1"/>
</dbReference>
<dbReference type="OrthoDB" id="9809450at2"/>
<dbReference type="GO" id="GO:0016887">
    <property type="term" value="F:ATP hydrolysis activity"/>
    <property type="evidence" value="ECO:0007669"/>
    <property type="project" value="InterPro"/>
</dbReference>